<dbReference type="InterPro" id="IPR036524">
    <property type="entry name" value="Frataxin/CyaY_sf"/>
</dbReference>
<keyword evidence="4" id="KW-1185">Reference proteome</keyword>
<protein>
    <submittedName>
        <fullName evidence="3">Iron donor protein CyaY</fullName>
    </submittedName>
</protein>
<dbReference type="InterPro" id="IPR002908">
    <property type="entry name" value="Frataxin/CyaY"/>
</dbReference>
<evidence type="ECO:0000256" key="1">
    <source>
        <dbReference type="ARBA" id="ARBA00008183"/>
    </source>
</evidence>
<evidence type="ECO:0000313" key="3">
    <source>
        <dbReference type="EMBL" id="MBU2789018.1"/>
    </source>
</evidence>
<evidence type="ECO:0000256" key="2">
    <source>
        <dbReference type="ARBA" id="ARBA00023004"/>
    </source>
</evidence>
<dbReference type="NCBIfam" id="TIGR03421">
    <property type="entry name" value="FeS_CyaY"/>
    <property type="match status" value="1"/>
</dbReference>
<dbReference type="GO" id="GO:0016226">
    <property type="term" value="P:iron-sulfur cluster assembly"/>
    <property type="evidence" value="ECO:0007669"/>
    <property type="project" value="InterPro"/>
</dbReference>
<dbReference type="SUPFAM" id="SSF55387">
    <property type="entry name" value="Frataxin/Nqo15-like"/>
    <property type="match status" value="1"/>
</dbReference>
<evidence type="ECO:0000313" key="4">
    <source>
        <dbReference type="Proteomes" id="UP001197378"/>
    </source>
</evidence>
<accession>A0AAE3CKM9</accession>
<gene>
    <name evidence="3" type="primary">cyaY</name>
    <name evidence="3" type="ORF">HFQ13_12530</name>
</gene>
<dbReference type="Pfam" id="PF01491">
    <property type="entry name" value="Frataxin_Cyay"/>
    <property type="match status" value="1"/>
</dbReference>
<reference evidence="3" key="1">
    <citation type="journal article" date="2021" name="ISME J.">
        <title>Genomic evolution of the class Acidithiobacillia: deep-branching Proteobacteria living in extreme acidic conditions.</title>
        <authorList>
            <person name="Moya-Beltran A."/>
            <person name="Beard S."/>
            <person name="Rojas-Villalobos C."/>
            <person name="Issotta F."/>
            <person name="Gallardo Y."/>
            <person name="Ulloa R."/>
            <person name="Giaveno A."/>
            <person name="Degli Esposti M."/>
            <person name="Johnson D.B."/>
            <person name="Quatrini R."/>
        </authorList>
    </citation>
    <scope>NUCLEOTIDE SEQUENCE</scope>
    <source>
        <strain evidence="3">VAN18-1</strain>
    </source>
</reference>
<comment type="caution">
    <text evidence="3">The sequence shown here is derived from an EMBL/GenBank/DDBJ whole genome shotgun (WGS) entry which is preliminary data.</text>
</comment>
<dbReference type="Proteomes" id="UP001197378">
    <property type="component" value="Unassembled WGS sequence"/>
</dbReference>
<dbReference type="PANTHER" id="PTHR16821:SF2">
    <property type="entry name" value="FRATAXIN, MITOCHONDRIAL"/>
    <property type="match status" value="1"/>
</dbReference>
<dbReference type="GO" id="GO:0008199">
    <property type="term" value="F:ferric iron binding"/>
    <property type="evidence" value="ECO:0007669"/>
    <property type="project" value="InterPro"/>
</dbReference>
<dbReference type="PROSITE" id="PS50810">
    <property type="entry name" value="FRATAXIN_2"/>
    <property type="match status" value="1"/>
</dbReference>
<comment type="similarity">
    <text evidence="1">Belongs to the frataxin family.</text>
</comment>
<keyword evidence="2" id="KW-0408">Iron</keyword>
<proteinExistence type="inferred from homology"/>
<dbReference type="EMBL" id="JAAXYO010000180">
    <property type="protein sequence ID" value="MBU2789018.1"/>
    <property type="molecule type" value="Genomic_DNA"/>
</dbReference>
<dbReference type="RefSeq" id="WP_215871005.1">
    <property type="nucleotide sequence ID" value="NZ_JAAXYO010000180.1"/>
</dbReference>
<name>A0AAE3CKM9_9PROT</name>
<sequence>MTQSFAAAVEECLQGLLEQIEAQAPEVEADLIDSVLSLRLPDDSEIILNRQEAVEQIWLACSDGPARFDRNAAGSWVDSRSGQTLPAYLGRILQQRLGQPVALES</sequence>
<dbReference type="GO" id="GO:0005737">
    <property type="term" value="C:cytoplasm"/>
    <property type="evidence" value="ECO:0007669"/>
    <property type="project" value="UniProtKB-ARBA"/>
</dbReference>
<dbReference type="Gene3D" id="3.30.920.10">
    <property type="entry name" value="Frataxin/CyaY"/>
    <property type="match status" value="1"/>
</dbReference>
<dbReference type="AlphaFoldDB" id="A0AAE3CKM9"/>
<dbReference type="PANTHER" id="PTHR16821">
    <property type="entry name" value="FRATAXIN"/>
    <property type="match status" value="1"/>
</dbReference>
<organism evidence="3 4">
    <name type="scientific">Igneacidithiobacillus copahuensis</name>
    <dbReference type="NCBI Taxonomy" id="2724909"/>
    <lineage>
        <taxon>Bacteria</taxon>
        <taxon>Pseudomonadati</taxon>
        <taxon>Pseudomonadota</taxon>
        <taxon>Acidithiobacillia</taxon>
        <taxon>Acidithiobacillales</taxon>
        <taxon>Acidithiobacillaceae</taxon>
        <taxon>Igneacidithiobacillus</taxon>
    </lineage>
</organism>
<dbReference type="SMART" id="SM01219">
    <property type="entry name" value="Frataxin_Cyay"/>
    <property type="match status" value="1"/>
</dbReference>